<organism evidence="4 5">
    <name type="scientific">Tranquillimonas rosea</name>
    <dbReference type="NCBI Taxonomy" id="641238"/>
    <lineage>
        <taxon>Bacteria</taxon>
        <taxon>Pseudomonadati</taxon>
        <taxon>Pseudomonadota</taxon>
        <taxon>Alphaproteobacteria</taxon>
        <taxon>Rhodobacterales</taxon>
        <taxon>Roseobacteraceae</taxon>
        <taxon>Tranquillimonas</taxon>
    </lineage>
</organism>
<evidence type="ECO:0000313" key="5">
    <source>
        <dbReference type="Proteomes" id="UP000198885"/>
    </source>
</evidence>
<dbReference type="Pfam" id="PF00534">
    <property type="entry name" value="Glycos_transf_1"/>
    <property type="match status" value="1"/>
</dbReference>
<dbReference type="GO" id="GO:0009103">
    <property type="term" value="P:lipopolysaccharide biosynthetic process"/>
    <property type="evidence" value="ECO:0007669"/>
    <property type="project" value="TreeGrafter"/>
</dbReference>
<dbReference type="InterPro" id="IPR001296">
    <property type="entry name" value="Glyco_trans_1"/>
</dbReference>
<dbReference type="OrthoDB" id="9790710at2"/>
<dbReference type="CDD" id="cd03801">
    <property type="entry name" value="GT4_PimA-like"/>
    <property type="match status" value="1"/>
</dbReference>
<reference evidence="4 5" key="1">
    <citation type="submission" date="2016-10" db="EMBL/GenBank/DDBJ databases">
        <authorList>
            <person name="de Groot N.N."/>
        </authorList>
    </citation>
    <scope>NUCLEOTIDE SEQUENCE [LARGE SCALE GENOMIC DNA]</scope>
    <source>
        <strain evidence="4 5">DSM 23042</strain>
    </source>
</reference>
<dbReference type="Gene3D" id="3.40.50.2000">
    <property type="entry name" value="Glycogen Phosphorylase B"/>
    <property type="match status" value="2"/>
</dbReference>
<dbReference type="AlphaFoldDB" id="A0A1H9X8X3"/>
<evidence type="ECO:0000256" key="1">
    <source>
        <dbReference type="ARBA" id="ARBA00022679"/>
    </source>
</evidence>
<dbReference type="Proteomes" id="UP000198885">
    <property type="component" value="Unassembled WGS sequence"/>
</dbReference>
<dbReference type="Pfam" id="PF13439">
    <property type="entry name" value="Glyco_transf_4"/>
    <property type="match status" value="1"/>
</dbReference>
<gene>
    <name evidence="4" type="ORF">SAMN04490244_12111</name>
</gene>
<accession>A0A1H9X8X3</accession>
<dbReference type="GO" id="GO:0016757">
    <property type="term" value="F:glycosyltransferase activity"/>
    <property type="evidence" value="ECO:0007669"/>
    <property type="project" value="InterPro"/>
</dbReference>
<keyword evidence="5" id="KW-1185">Reference proteome</keyword>
<dbReference type="PANTHER" id="PTHR46401">
    <property type="entry name" value="GLYCOSYLTRANSFERASE WBBK-RELATED"/>
    <property type="match status" value="1"/>
</dbReference>
<dbReference type="STRING" id="641238.SAMN04490244_12111"/>
<proteinExistence type="predicted"/>
<dbReference type="RefSeq" id="WP_092696403.1">
    <property type="nucleotide sequence ID" value="NZ_FOGU01000021.1"/>
</dbReference>
<dbReference type="EMBL" id="FOGU01000021">
    <property type="protein sequence ID" value="SES42636.1"/>
    <property type="molecule type" value="Genomic_DNA"/>
</dbReference>
<dbReference type="SUPFAM" id="SSF53756">
    <property type="entry name" value="UDP-Glycosyltransferase/glycogen phosphorylase"/>
    <property type="match status" value="1"/>
</dbReference>
<evidence type="ECO:0000313" key="4">
    <source>
        <dbReference type="EMBL" id="SES42636.1"/>
    </source>
</evidence>
<name>A0A1H9X8X3_9RHOB</name>
<dbReference type="PANTHER" id="PTHR46401:SF2">
    <property type="entry name" value="GLYCOSYLTRANSFERASE WBBK-RELATED"/>
    <property type="match status" value="1"/>
</dbReference>
<feature type="domain" description="Glycosyl transferase family 1" evidence="2">
    <location>
        <begin position="165"/>
        <end position="322"/>
    </location>
</feature>
<sequence>MSRAVFAIPGDMHRRTGGFIYEARLLRTLNQIGVPTAHLELPAGFPDPTDAEMEATFAALAAVPADTPVILDGFVSGTIDPRGLARISAPLIAMVHHPLGLEAGLPPERAAFLKRNEAAALRHFAHILVPSAETARLLADEFGADPARITVAPPGFDRPVLDPRPAEPPLILSVGLLAPRKGHDVLIEALSRLTDIPWQAEIVGKAHERSTAEDLRHQVAARDLVGRVRFSGELDDNALAARFNAATIFALATRYEGYGMVLSEAMLYGLPIVSCDTGAVPGTVGDAAHLVPRDDPDAFADALRTLLEVPSEAERLAARARSRAAMLPSWTDTARIAARAISSLGPGLP</sequence>
<keyword evidence="1" id="KW-0808">Transferase</keyword>
<feature type="domain" description="Glycosyltransferase subfamily 4-like N-terminal" evidence="3">
    <location>
        <begin position="87"/>
        <end position="157"/>
    </location>
</feature>
<evidence type="ECO:0000259" key="3">
    <source>
        <dbReference type="Pfam" id="PF13439"/>
    </source>
</evidence>
<protein>
    <submittedName>
        <fullName evidence="4">Uncharacterized protein</fullName>
    </submittedName>
</protein>
<dbReference type="InterPro" id="IPR028098">
    <property type="entry name" value="Glyco_trans_4-like_N"/>
</dbReference>
<evidence type="ECO:0000259" key="2">
    <source>
        <dbReference type="Pfam" id="PF00534"/>
    </source>
</evidence>